<gene>
    <name evidence="1" type="ORF">OFUS_LOCUS96</name>
</gene>
<sequence>MEEFNPHIYAQQISPDEYKRQAQVETEQQVKQLRQSDEYQRWINTCRTCGVCWYEGGVSPGCSECGGHPMTRPCPICSGMCNKIWNRDTDMSHSYSQAHWDGECALPIEQQQAHMLMALTGTSDSITEAMKDLSSSSND</sequence>
<dbReference type="Proteomes" id="UP000749559">
    <property type="component" value="Unassembled WGS sequence"/>
</dbReference>
<dbReference type="EMBL" id="CAIIXF020000001">
    <property type="protein sequence ID" value="CAH1772318.1"/>
    <property type="molecule type" value="Genomic_DNA"/>
</dbReference>
<dbReference type="OrthoDB" id="10062522at2759"/>
<reference evidence="1" key="1">
    <citation type="submission" date="2022-03" db="EMBL/GenBank/DDBJ databases">
        <authorList>
            <person name="Martin C."/>
        </authorList>
    </citation>
    <scope>NUCLEOTIDE SEQUENCE</scope>
</reference>
<proteinExistence type="predicted"/>
<comment type="caution">
    <text evidence="1">The sequence shown here is derived from an EMBL/GenBank/DDBJ whole genome shotgun (WGS) entry which is preliminary data.</text>
</comment>
<evidence type="ECO:0000313" key="2">
    <source>
        <dbReference type="Proteomes" id="UP000749559"/>
    </source>
</evidence>
<evidence type="ECO:0000313" key="1">
    <source>
        <dbReference type="EMBL" id="CAH1772318.1"/>
    </source>
</evidence>
<keyword evidence="2" id="KW-1185">Reference proteome</keyword>
<protein>
    <submittedName>
        <fullName evidence="1">Uncharacterized protein</fullName>
    </submittedName>
</protein>
<accession>A0A8J1URQ8</accession>
<name>A0A8J1URQ8_OWEFU</name>
<organism evidence="1 2">
    <name type="scientific">Owenia fusiformis</name>
    <name type="common">Polychaete worm</name>
    <dbReference type="NCBI Taxonomy" id="6347"/>
    <lineage>
        <taxon>Eukaryota</taxon>
        <taxon>Metazoa</taxon>
        <taxon>Spiralia</taxon>
        <taxon>Lophotrochozoa</taxon>
        <taxon>Annelida</taxon>
        <taxon>Polychaeta</taxon>
        <taxon>Sedentaria</taxon>
        <taxon>Canalipalpata</taxon>
        <taxon>Sabellida</taxon>
        <taxon>Oweniida</taxon>
        <taxon>Oweniidae</taxon>
        <taxon>Owenia</taxon>
    </lineage>
</organism>
<dbReference type="AlphaFoldDB" id="A0A8J1URQ8"/>